<gene>
    <name evidence="2" type="ORF">M431DRAFT_397350</name>
</gene>
<proteinExistence type="predicted"/>
<accession>A0A2T4ADZ1</accession>
<evidence type="ECO:0000313" key="2">
    <source>
        <dbReference type="EMBL" id="PTB55289.1"/>
    </source>
</evidence>
<dbReference type="RefSeq" id="XP_024774966.1">
    <property type="nucleotide sequence ID" value="XM_024914845.1"/>
</dbReference>
<dbReference type="Proteomes" id="UP000241690">
    <property type="component" value="Unassembled WGS sequence"/>
</dbReference>
<keyword evidence="1" id="KW-0812">Transmembrane</keyword>
<reference evidence="2 3" key="1">
    <citation type="submission" date="2016-07" db="EMBL/GenBank/DDBJ databases">
        <title>Multiple horizontal gene transfer events from other fungi enriched the ability of initially mycotrophic Trichoderma (Ascomycota) to feed on dead plant biomass.</title>
        <authorList>
            <consortium name="DOE Joint Genome Institute"/>
            <person name="Aerts A."/>
            <person name="Atanasova L."/>
            <person name="Chenthamara K."/>
            <person name="Zhang J."/>
            <person name="Grujic M."/>
            <person name="Henrissat B."/>
            <person name="Kuo A."/>
            <person name="Salamov A."/>
            <person name="Lipzen A."/>
            <person name="Labutti K."/>
            <person name="Barry K."/>
            <person name="Miao Y."/>
            <person name="Rahimi M.J."/>
            <person name="Shen Q."/>
            <person name="Grigoriev I.V."/>
            <person name="Kubicek C.P."/>
            <person name="Druzhinina I.S."/>
        </authorList>
    </citation>
    <scope>NUCLEOTIDE SEQUENCE [LARGE SCALE GENOMIC DNA]</scope>
    <source>
        <strain evidence="2 3">CBS 226.95</strain>
    </source>
</reference>
<feature type="transmembrane region" description="Helical" evidence="1">
    <location>
        <begin position="63"/>
        <end position="82"/>
    </location>
</feature>
<dbReference type="GeneID" id="36623411"/>
<dbReference type="AlphaFoldDB" id="A0A2T4ADZ1"/>
<keyword evidence="3" id="KW-1185">Reference proteome</keyword>
<sequence>MWTAGFYGMVASHDECEAIFQVSLNRRHLVTWLINSLGAGISFSFFLFSFFFPFGGGCKRYHLYIHTACILHILSIVIVRWLQIYELSK</sequence>
<organism evidence="2 3">
    <name type="scientific">Trichoderma harzianum CBS 226.95</name>
    <dbReference type="NCBI Taxonomy" id="983964"/>
    <lineage>
        <taxon>Eukaryota</taxon>
        <taxon>Fungi</taxon>
        <taxon>Dikarya</taxon>
        <taxon>Ascomycota</taxon>
        <taxon>Pezizomycotina</taxon>
        <taxon>Sordariomycetes</taxon>
        <taxon>Hypocreomycetidae</taxon>
        <taxon>Hypocreales</taxon>
        <taxon>Hypocreaceae</taxon>
        <taxon>Trichoderma</taxon>
    </lineage>
</organism>
<keyword evidence="1" id="KW-0472">Membrane</keyword>
<feature type="transmembrane region" description="Helical" evidence="1">
    <location>
        <begin position="29"/>
        <end position="51"/>
    </location>
</feature>
<dbReference type="EMBL" id="KZ679679">
    <property type="protein sequence ID" value="PTB55289.1"/>
    <property type="molecule type" value="Genomic_DNA"/>
</dbReference>
<name>A0A2T4ADZ1_TRIHA</name>
<protein>
    <submittedName>
        <fullName evidence="2">Uncharacterized protein</fullName>
    </submittedName>
</protein>
<evidence type="ECO:0000313" key="3">
    <source>
        <dbReference type="Proteomes" id="UP000241690"/>
    </source>
</evidence>
<evidence type="ECO:0000256" key="1">
    <source>
        <dbReference type="SAM" id="Phobius"/>
    </source>
</evidence>
<keyword evidence="1" id="KW-1133">Transmembrane helix</keyword>